<dbReference type="AlphaFoldDB" id="A0A2N0BBS1"/>
<gene>
    <name evidence="2" type="ORF">CH379_04730</name>
</gene>
<name>A0A2N0BBS1_9LEPT</name>
<evidence type="ECO:0000313" key="2">
    <source>
        <dbReference type="EMBL" id="PJZ94010.1"/>
    </source>
</evidence>
<reference evidence="2" key="1">
    <citation type="submission" date="2017-07" db="EMBL/GenBank/DDBJ databases">
        <title>Leptospira spp. isolated from tropical soils.</title>
        <authorList>
            <person name="Thibeaux R."/>
            <person name="Iraola G."/>
            <person name="Ferres I."/>
            <person name="Bierque E."/>
            <person name="Girault D."/>
            <person name="Soupe-Gilbert M.-E."/>
            <person name="Picardeau M."/>
            <person name="Goarant C."/>
        </authorList>
    </citation>
    <scope>NUCLEOTIDE SEQUENCE [LARGE SCALE GENOMIC DNA]</scope>
    <source>
        <strain evidence="2">ATI7-C-A5</strain>
    </source>
</reference>
<feature type="chain" id="PRO_5014696344" description="Lipoprotein" evidence="1">
    <location>
        <begin position="24"/>
        <end position="134"/>
    </location>
</feature>
<accession>A0A2N0BBS1</accession>
<keyword evidence="1" id="KW-0732">Signal</keyword>
<dbReference type="EMBL" id="NPEF01000031">
    <property type="protein sequence ID" value="PJZ94010.1"/>
    <property type="molecule type" value="Genomic_DNA"/>
</dbReference>
<dbReference type="PROSITE" id="PS51257">
    <property type="entry name" value="PROKAR_LIPOPROTEIN"/>
    <property type="match status" value="1"/>
</dbReference>
<evidence type="ECO:0000256" key="1">
    <source>
        <dbReference type="SAM" id="SignalP"/>
    </source>
</evidence>
<protein>
    <recommendedName>
        <fullName evidence="3">Lipoprotein</fullName>
    </recommendedName>
</protein>
<dbReference type="OrthoDB" id="340741at2"/>
<sequence length="134" mass="15684">MKFKKWSCLPLVLMTLTACQSQANRVREERNEACRGSFLSTNYTLAKPPEASSPVAKQIEGNWYVASSRYNAYRIHAKDLSRCLEHEQCVRKWTEWERNCSEDRIEILESSWIPGVFHIRRKCELTKPVCSIEE</sequence>
<feature type="signal peptide" evidence="1">
    <location>
        <begin position="1"/>
        <end position="23"/>
    </location>
</feature>
<organism evidence="2">
    <name type="scientific">Leptospira ellisii</name>
    <dbReference type="NCBI Taxonomy" id="2023197"/>
    <lineage>
        <taxon>Bacteria</taxon>
        <taxon>Pseudomonadati</taxon>
        <taxon>Spirochaetota</taxon>
        <taxon>Spirochaetia</taxon>
        <taxon>Leptospirales</taxon>
        <taxon>Leptospiraceae</taxon>
        <taxon>Leptospira</taxon>
    </lineage>
</organism>
<evidence type="ECO:0008006" key="3">
    <source>
        <dbReference type="Google" id="ProtNLM"/>
    </source>
</evidence>
<proteinExistence type="predicted"/>
<comment type="caution">
    <text evidence="2">The sequence shown here is derived from an EMBL/GenBank/DDBJ whole genome shotgun (WGS) entry which is preliminary data.</text>
</comment>